<evidence type="ECO:0000256" key="8">
    <source>
        <dbReference type="SAM" id="MobiDB-lite"/>
    </source>
</evidence>
<proteinExistence type="inferred from homology"/>
<feature type="compositionally biased region" description="Low complexity" evidence="8">
    <location>
        <begin position="800"/>
        <end position="816"/>
    </location>
</feature>
<keyword evidence="5 7" id="KW-0539">Nucleus</keyword>
<dbReference type="STRING" id="983967.A0A1E4SXY4"/>
<dbReference type="GO" id="GO:0035267">
    <property type="term" value="C:NuA4 histone acetyltransferase complex"/>
    <property type="evidence" value="ECO:0007669"/>
    <property type="project" value="InterPro"/>
</dbReference>
<sequence length="856" mass="97485">MVLPSSAGARFRQRKISVKHSLPVWKQRDIPDLELAEQQRELQQFETGVEKGEEEEHHLQAVINASAAQIQGAKVEQVYIPTPDASKVWKDAGKYYHQKFTPPTSYIRFSATVEDTVGCPYCIDEEDEEFLKSMNEEAGSDTENKCSEDEFELVAYRLESVVNEKQPFLKLNPDELMSFQEIKEVALVPDKTDPSDVARTLENQLNIHPFKTLLDAEPTNGKQPRPLATLFKLFGQKIYNHWRQRRIKRLGEPVFPTVKLEDPSQKDDNDPYVCFRRREFRQARKTRRTDTQGAERLQLFYKDLKHARSLLFMVAEREVQRMEHLKQEREVFNLRCQIKNVKRELGIKGEDEDLVTHKKKRIPVPDPEQIKEQQRLQQLEREKALAKDSKKKLSDKEKSKQKLELHLPASSSAQGGKSGTTPQQILLQQQLAEQQQAQQQGAATTPASIQPYVKLPSSKIPDLDLTTVNTVLQDKLEGIKKAVADKLSKRKGQDDGWVNFTDDPYNPYFDIATYDDNLLQERSHLPYSSIASSLYEVEKSREIDFSNILNNNKHFGHEDVVKINAATGQLMKSDKLNHLPEFYDLTGQDSDYADLDDDTHHSDKNKLSISETVFKLRKRVGRNGKLWIDRKRVKEDSWFKDMDFLDYEPSSSESENEFEPAMEHPSSPPSPVPSHTEAENNSMTKQEKKRINVYDSHSDAKRRLISRFEFDRDLPSYQPLDPSKLNQIGNQTQAIRFGCMLLTKAYDNMHHIRQKQIEQHQQRLLAQQKLQKQQQAAAAAAAAAIQDQTLGSDDGGMVGSNGVVGVSGDVSSKSSVPRSQSPKVGLKHVAQKQLGKKMVSSGPSKGTKGKATAKSS</sequence>
<protein>
    <recommendedName>
        <fullName evidence="7">Enhancer of polycomb-like protein</fullName>
    </recommendedName>
</protein>
<feature type="domain" description="Enhancer of polycomb-like N-terminal" evidence="9">
    <location>
        <begin position="12"/>
        <end position="160"/>
    </location>
</feature>
<dbReference type="EMBL" id="KV453857">
    <property type="protein sequence ID" value="ODV84364.1"/>
    <property type="molecule type" value="Genomic_DNA"/>
</dbReference>
<evidence type="ECO:0000259" key="9">
    <source>
        <dbReference type="Pfam" id="PF10513"/>
    </source>
</evidence>
<comment type="similarity">
    <text evidence="2 7">Belongs to the enhancer of polycomb family.</text>
</comment>
<comment type="subcellular location">
    <subcellularLocation>
        <location evidence="1 7">Nucleus</location>
    </subcellularLocation>
</comment>
<feature type="region of interest" description="Disordered" evidence="8">
    <location>
        <begin position="790"/>
        <end position="856"/>
    </location>
</feature>
<evidence type="ECO:0000256" key="4">
    <source>
        <dbReference type="ARBA" id="ARBA00023163"/>
    </source>
</evidence>
<feature type="compositionally biased region" description="Polar residues" evidence="8">
    <location>
        <begin position="409"/>
        <end position="421"/>
    </location>
</feature>
<evidence type="ECO:0000256" key="5">
    <source>
        <dbReference type="ARBA" id="ARBA00023242"/>
    </source>
</evidence>
<feature type="region of interest" description="Disordered" evidence="8">
    <location>
        <begin position="380"/>
        <end position="421"/>
    </location>
</feature>
<evidence type="ECO:0000256" key="2">
    <source>
        <dbReference type="ARBA" id="ARBA00008035"/>
    </source>
</evidence>
<evidence type="ECO:0000256" key="1">
    <source>
        <dbReference type="ARBA" id="ARBA00004123"/>
    </source>
</evidence>
<feature type="compositionally biased region" description="Basic and acidic residues" evidence="8">
    <location>
        <begin position="380"/>
        <end position="405"/>
    </location>
</feature>
<accession>A0A1E4SXY4</accession>
<gene>
    <name evidence="10" type="ORF">CANARDRAFT_24135</name>
</gene>
<keyword evidence="3 7" id="KW-0805">Transcription regulation</keyword>
<comment type="function">
    <text evidence="6">Component of the NuA4 histone acetyltransferase complex which is involved in transcriptional activation of selected genes principally by acetylation of nucleosomal histone H4 and H2A. The NuA4 complex is also involved in DNA repair. Involved in gene silencing by neighboring heterochromatin, blockage of the silencing spreading along the chromosome, and required for cell cycle progression through G2/M.</text>
</comment>
<name>A0A1E4SXY4_9ASCO</name>
<evidence type="ECO:0000256" key="3">
    <source>
        <dbReference type="ARBA" id="ARBA00023015"/>
    </source>
</evidence>
<evidence type="ECO:0000256" key="6">
    <source>
        <dbReference type="ARBA" id="ARBA00025513"/>
    </source>
</evidence>
<dbReference type="InterPro" id="IPR024943">
    <property type="entry name" value="Enhancer_polycomb"/>
</dbReference>
<keyword evidence="4 7" id="KW-0804">Transcription</keyword>
<keyword evidence="11" id="KW-1185">Reference proteome</keyword>
<dbReference type="PANTHER" id="PTHR14898">
    <property type="entry name" value="ENHANCER OF POLYCOMB"/>
    <property type="match status" value="1"/>
</dbReference>
<dbReference type="Pfam" id="PF10513">
    <property type="entry name" value="EPL1"/>
    <property type="match status" value="1"/>
</dbReference>
<reference evidence="11" key="1">
    <citation type="submission" date="2016-04" db="EMBL/GenBank/DDBJ databases">
        <title>Comparative genomics of biotechnologically important yeasts.</title>
        <authorList>
            <consortium name="DOE Joint Genome Institute"/>
            <person name="Riley R."/>
            <person name="Haridas S."/>
            <person name="Wolfe K.H."/>
            <person name="Lopes M.R."/>
            <person name="Hittinger C.T."/>
            <person name="Goker M."/>
            <person name="Salamov A."/>
            <person name="Wisecaver J."/>
            <person name="Long T.M."/>
            <person name="Aerts A.L."/>
            <person name="Barry K."/>
            <person name="Choi C."/>
            <person name="Clum A."/>
            <person name="Coughlan A.Y."/>
            <person name="Deshpande S."/>
            <person name="Douglass A.P."/>
            <person name="Hanson S.J."/>
            <person name="Klenk H.-P."/>
            <person name="Labutti K."/>
            <person name="Lapidus A."/>
            <person name="Lindquist E."/>
            <person name="Lipzen A."/>
            <person name="Meier-Kolthoff J.P."/>
            <person name="Ohm R.A."/>
            <person name="Otillar R.P."/>
            <person name="Pangilinan J."/>
            <person name="Peng Y."/>
            <person name="Rokas A."/>
            <person name="Rosa C.A."/>
            <person name="Scheuner C."/>
            <person name="Sibirny A.A."/>
            <person name="Slot J.C."/>
            <person name="Stielow J.B."/>
            <person name="Sun H."/>
            <person name="Kurtzman C.P."/>
            <person name="Blackwell M."/>
            <person name="Grigoriev I.V."/>
            <person name="Jeffries T.W."/>
        </authorList>
    </citation>
    <scope>NUCLEOTIDE SEQUENCE [LARGE SCALE GENOMIC DNA]</scope>
    <source>
        <strain evidence="11">NRRL YB-2248</strain>
    </source>
</reference>
<dbReference type="AlphaFoldDB" id="A0A1E4SXY4"/>
<dbReference type="InterPro" id="IPR019542">
    <property type="entry name" value="Enhancer_polycomb-like_N"/>
</dbReference>
<evidence type="ECO:0000256" key="7">
    <source>
        <dbReference type="RuleBase" id="RU361124"/>
    </source>
</evidence>
<feature type="region of interest" description="Disordered" evidence="8">
    <location>
        <begin position="649"/>
        <end position="695"/>
    </location>
</feature>
<organism evidence="10 11">
    <name type="scientific">[Candida] arabinofermentans NRRL YB-2248</name>
    <dbReference type="NCBI Taxonomy" id="983967"/>
    <lineage>
        <taxon>Eukaryota</taxon>
        <taxon>Fungi</taxon>
        <taxon>Dikarya</taxon>
        <taxon>Ascomycota</taxon>
        <taxon>Saccharomycotina</taxon>
        <taxon>Pichiomycetes</taxon>
        <taxon>Pichiales</taxon>
        <taxon>Pichiaceae</taxon>
        <taxon>Ogataea</taxon>
        <taxon>Ogataea/Candida clade</taxon>
    </lineage>
</organism>
<dbReference type="GO" id="GO:0006357">
    <property type="term" value="P:regulation of transcription by RNA polymerase II"/>
    <property type="evidence" value="ECO:0007669"/>
    <property type="project" value="InterPro"/>
</dbReference>
<dbReference type="OrthoDB" id="435275at2759"/>
<dbReference type="GO" id="GO:0005634">
    <property type="term" value="C:nucleus"/>
    <property type="evidence" value="ECO:0007669"/>
    <property type="project" value="UniProtKB-SubCell"/>
</dbReference>
<evidence type="ECO:0000313" key="11">
    <source>
        <dbReference type="Proteomes" id="UP000094801"/>
    </source>
</evidence>
<feature type="compositionally biased region" description="Basic and acidic residues" evidence="8">
    <location>
        <begin position="685"/>
        <end position="695"/>
    </location>
</feature>
<evidence type="ECO:0000313" key="10">
    <source>
        <dbReference type="EMBL" id="ODV84364.1"/>
    </source>
</evidence>
<dbReference type="Proteomes" id="UP000094801">
    <property type="component" value="Unassembled WGS sequence"/>
</dbReference>